<keyword evidence="3" id="KW-0808">Transferase</keyword>
<evidence type="ECO:0000313" key="6">
    <source>
        <dbReference type="Proteomes" id="UP000273978"/>
    </source>
</evidence>
<dbReference type="Pfam" id="PF13439">
    <property type="entry name" value="Glyco_transf_4"/>
    <property type="match status" value="1"/>
</dbReference>
<evidence type="ECO:0000313" key="5">
    <source>
        <dbReference type="Proteomes" id="UP000251060"/>
    </source>
</evidence>
<comment type="caution">
    <text evidence="3">The sequence shown here is derived from an EMBL/GenBank/DDBJ whole genome shotgun (WGS) entry which is preliminary data.</text>
</comment>
<dbReference type="GO" id="GO:0016757">
    <property type="term" value="F:glycosyltransferase activity"/>
    <property type="evidence" value="ECO:0007669"/>
    <property type="project" value="InterPro"/>
</dbReference>
<dbReference type="InterPro" id="IPR001296">
    <property type="entry name" value="Glyco_trans_1"/>
</dbReference>
<dbReference type="InterPro" id="IPR050194">
    <property type="entry name" value="Glycosyltransferase_grp1"/>
</dbReference>
<proteinExistence type="predicted"/>
<feature type="domain" description="Glycosyltransferase subfamily 4-like N-terminal" evidence="2">
    <location>
        <begin position="16"/>
        <end position="190"/>
    </location>
</feature>
<protein>
    <submittedName>
        <fullName evidence="4">Glycosyltransferase family 1 protein</fullName>
    </submittedName>
    <submittedName>
        <fullName evidence="3">Glycosyltransferase involved in cell wall biosynthesis</fullName>
    </submittedName>
</protein>
<dbReference type="CDD" id="cd03801">
    <property type="entry name" value="GT4_PimA-like"/>
    <property type="match status" value="1"/>
</dbReference>
<reference evidence="4 6" key="2">
    <citation type="submission" date="2018-10" db="EMBL/GenBank/DDBJ databases">
        <title>Cultivation of a novel Methanohalophilus strain from Kebrit Deep of the Red Sea and a genomic comparison of members of the genus Methanohalophilus.</title>
        <authorList>
            <person name="Guan Y."/>
            <person name="Ngugi D.K."/>
            <person name="Stingl U."/>
        </authorList>
    </citation>
    <scope>NUCLEOTIDE SEQUENCE [LARGE SCALE GENOMIC DNA]</scope>
    <source>
        <strain evidence="4 6">DSM 10369</strain>
    </source>
</reference>
<organism evidence="3 5">
    <name type="scientific">Methanohalophilus euhalobius</name>
    <dbReference type="NCBI Taxonomy" id="51203"/>
    <lineage>
        <taxon>Archaea</taxon>
        <taxon>Methanobacteriati</taxon>
        <taxon>Methanobacteriota</taxon>
        <taxon>Stenosarchaea group</taxon>
        <taxon>Methanomicrobia</taxon>
        <taxon>Methanosarcinales</taxon>
        <taxon>Methanosarcinaceae</taxon>
        <taxon>Methanohalophilus</taxon>
    </lineage>
</organism>
<dbReference type="InterPro" id="IPR028098">
    <property type="entry name" value="Glyco_trans_4-like_N"/>
</dbReference>
<sequence>MKIAFVYDAIYPWVKGGAEKRIYEIGKRLAERGDEVHLFGVKWWEGENKNIIEYEGMTLHGVCAARELYINGKRSISEALIFSVKLFKPLLKEKFDVIDVSVFPYFSCFTVRTVSVLRKTPAFFTWHEVWDDYWYEYMGRRGFFGKIIERIVAKISSENIAVSEWTKKQLISIGTDPEKIQVVPNGINLQKITGIKPANKTCDIIFAGRLIKEKNIDVLLNAVARLKANLPQLKCCIIGDGPEKDRLLKLSRELEIAGNVEFAGFLEYDALIARIKSSRVFVLPSSREGFGIIVIEAFACGVPVITVSEKRNAAQDLIDEGVNGFVVEPHQPEEIAKFAKMVLDGDFANKERSYDIYCSSMKYDWGEVVEKIPFKYVS</sequence>
<feature type="domain" description="Glycosyl transferase family 1" evidence="1">
    <location>
        <begin position="200"/>
        <end position="346"/>
    </location>
</feature>
<evidence type="ECO:0000313" key="3">
    <source>
        <dbReference type="EMBL" id="PQV43132.1"/>
    </source>
</evidence>
<evidence type="ECO:0000313" key="4">
    <source>
        <dbReference type="EMBL" id="RNI09304.1"/>
    </source>
</evidence>
<dbReference type="AlphaFoldDB" id="A0A314ZPV4"/>
<dbReference type="Gene3D" id="3.40.50.2000">
    <property type="entry name" value="Glycogen Phosphorylase B"/>
    <property type="match status" value="2"/>
</dbReference>
<reference evidence="3 5" key="1">
    <citation type="submission" date="2018-02" db="EMBL/GenBank/DDBJ databases">
        <title>Subsurface microbial communities from deep shales in Ohio and West Virginia, USA.</title>
        <authorList>
            <person name="Wrighton K."/>
        </authorList>
    </citation>
    <scope>NUCLEOTIDE SEQUENCE [LARGE SCALE GENOMIC DNA]</scope>
    <source>
        <strain evidence="3 5">DSM 10369</strain>
    </source>
</reference>
<dbReference type="EMBL" id="RJJF01000015">
    <property type="protein sequence ID" value="RNI09304.1"/>
    <property type="molecule type" value="Genomic_DNA"/>
</dbReference>
<gene>
    <name evidence="3" type="ORF">B0H22_103144</name>
    <name evidence="4" type="ORF">EDD83_04930</name>
</gene>
<evidence type="ECO:0000259" key="2">
    <source>
        <dbReference type="Pfam" id="PF13439"/>
    </source>
</evidence>
<dbReference type="Proteomes" id="UP000273978">
    <property type="component" value="Unassembled WGS sequence"/>
</dbReference>
<name>A0A314ZPV4_9EURY</name>
<evidence type="ECO:0000259" key="1">
    <source>
        <dbReference type="Pfam" id="PF00534"/>
    </source>
</evidence>
<dbReference type="Proteomes" id="UP000251060">
    <property type="component" value="Unassembled WGS sequence"/>
</dbReference>
<dbReference type="Pfam" id="PF00534">
    <property type="entry name" value="Glycos_transf_1"/>
    <property type="match status" value="1"/>
</dbReference>
<dbReference type="PANTHER" id="PTHR45947:SF3">
    <property type="entry name" value="SULFOQUINOVOSYL TRANSFERASE SQD2"/>
    <property type="match status" value="1"/>
</dbReference>
<accession>A0A314ZPV4</accession>
<dbReference type="PANTHER" id="PTHR45947">
    <property type="entry name" value="SULFOQUINOVOSYL TRANSFERASE SQD2"/>
    <property type="match status" value="1"/>
</dbReference>
<dbReference type="EMBL" id="PVBU01000003">
    <property type="protein sequence ID" value="PQV43132.1"/>
    <property type="molecule type" value="Genomic_DNA"/>
</dbReference>
<dbReference type="SUPFAM" id="SSF53756">
    <property type="entry name" value="UDP-Glycosyltransferase/glycogen phosphorylase"/>
    <property type="match status" value="1"/>
</dbReference>
<dbReference type="RefSeq" id="WP_105460292.1">
    <property type="nucleotide sequence ID" value="NZ_PVBU01000003.1"/>
</dbReference>